<dbReference type="InterPro" id="IPR049453">
    <property type="entry name" value="Memb_transporter_dom"/>
</dbReference>
<evidence type="ECO:0000259" key="6">
    <source>
        <dbReference type="Pfam" id="PF13515"/>
    </source>
</evidence>
<evidence type="ECO:0000313" key="7">
    <source>
        <dbReference type="EMBL" id="CAG7606530.1"/>
    </source>
</evidence>
<protein>
    <recommendedName>
        <fullName evidence="6">Integral membrane bound transporter domain-containing protein</fullName>
    </recommendedName>
</protein>
<dbReference type="Proteomes" id="UP000693892">
    <property type="component" value="Unassembled WGS sequence"/>
</dbReference>
<keyword evidence="4 5" id="KW-0472">Membrane</keyword>
<keyword evidence="3 5" id="KW-1133">Transmembrane helix</keyword>
<feature type="transmembrane region" description="Helical" evidence="5">
    <location>
        <begin position="220"/>
        <end position="238"/>
    </location>
</feature>
<gene>
    <name evidence="7" type="ORF">LEUCIP111803_00940</name>
</gene>
<name>A0A916NML3_9MICO</name>
<dbReference type="AlphaFoldDB" id="A0A916NML3"/>
<keyword evidence="8" id="KW-1185">Reference proteome</keyword>
<feature type="transmembrane region" description="Helical" evidence="5">
    <location>
        <begin position="45"/>
        <end position="61"/>
    </location>
</feature>
<evidence type="ECO:0000313" key="8">
    <source>
        <dbReference type="Proteomes" id="UP000693892"/>
    </source>
</evidence>
<feature type="transmembrane region" description="Helical" evidence="5">
    <location>
        <begin position="291"/>
        <end position="309"/>
    </location>
</feature>
<evidence type="ECO:0000256" key="5">
    <source>
        <dbReference type="SAM" id="Phobius"/>
    </source>
</evidence>
<feature type="transmembrane region" description="Helical" evidence="5">
    <location>
        <begin position="120"/>
        <end position="140"/>
    </location>
</feature>
<proteinExistence type="predicted"/>
<reference evidence="7" key="1">
    <citation type="submission" date="2021-06" db="EMBL/GenBank/DDBJ databases">
        <authorList>
            <person name="Criscuolo A."/>
        </authorList>
    </citation>
    <scope>NUCLEOTIDE SEQUENCE</scope>
    <source>
        <strain evidence="7">CIP111803</strain>
    </source>
</reference>
<sequence length="345" mass="36114">MFAETLRSLVRLPAGVPPRRWIALRAALSSGIPLAVLTALGHERIGLQVAAGAFLAIYGANRSARDRAKLLPFVAAGMLACAALGAWSAPIPWLHLSGLVAIAIAAPALAFGYRLGPPGPVFFVILYGLAGYITHAVDGVRVNDPLVFLLAVAAGAAFSYLLAVAPLVRAAERAKPGHTLPELLPGPWLGHDELTLVMRSGLVAVLGVLVSVLWLDPLRAYWPVAAGIAVLGLASDRWHALERALHRSVGTVIGAGAFLLLVPAAEVPWLLVAVIFVLQFVIEIIVPRNYALALVFVTPLVLLIIQVASGVGDPGATAAERVLDTVIGAALASAVALVIRRERRA</sequence>
<evidence type="ECO:0000256" key="3">
    <source>
        <dbReference type="ARBA" id="ARBA00022989"/>
    </source>
</evidence>
<evidence type="ECO:0000256" key="2">
    <source>
        <dbReference type="ARBA" id="ARBA00022692"/>
    </source>
</evidence>
<dbReference type="EMBL" id="CAJVAP010000008">
    <property type="protein sequence ID" value="CAG7606530.1"/>
    <property type="molecule type" value="Genomic_DNA"/>
</dbReference>
<organism evidence="7 8">
    <name type="scientific">Leucobacter soli</name>
    <dbReference type="NCBI Taxonomy" id="2812850"/>
    <lineage>
        <taxon>Bacteria</taxon>
        <taxon>Bacillati</taxon>
        <taxon>Actinomycetota</taxon>
        <taxon>Actinomycetes</taxon>
        <taxon>Micrococcales</taxon>
        <taxon>Microbacteriaceae</taxon>
        <taxon>Leucobacter</taxon>
    </lineage>
</organism>
<feature type="transmembrane region" description="Helical" evidence="5">
    <location>
        <begin position="21"/>
        <end position="39"/>
    </location>
</feature>
<feature type="transmembrane region" description="Helical" evidence="5">
    <location>
        <begin position="70"/>
        <end position="87"/>
    </location>
</feature>
<comment type="caution">
    <text evidence="7">The sequence shown here is derived from an EMBL/GenBank/DDBJ whole genome shotgun (WGS) entry which is preliminary data.</text>
</comment>
<evidence type="ECO:0000256" key="4">
    <source>
        <dbReference type="ARBA" id="ARBA00023136"/>
    </source>
</evidence>
<feature type="transmembrane region" description="Helical" evidence="5">
    <location>
        <begin position="146"/>
        <end position="168"/>
    </location>
</feature>
<dbReference type="Pfam" id="PF13515">
    <property type="entry name" value="FUSC_2"/>
    <property type="match status" value="1"/>
</dbReference>
<keyword evidence="2 5" id="KW-0812">Transmembrane</keyword>
<feature type="transmembrane region" description="Helical" evidence="5">
    <location>
        <begin position="196"/>
        <end position="214"/>
    </location>
</feature>
<dbReference type="GO" id="GO:0016020">
    <property type="term" value="C:membrane"/>
    <property type="evidence" value="ECO:0007669"/>
    <property type="project" value="UniProtKB-SubCell"/>
</dbReference>
<accession>A0A916NML3</accession>
<evidence type="ECO:0000256" key="1">
    <source>
        <dbReference type="ARBA" id="ARBA00004141"/>
    </source>
</evidence>
<feature type="transmembrane region" description="Helical" evidence="5">
    <location>
        <begin position="321"/>
        <end position="339"/>
    </location>
</feature>
<feature type="domain" description="Integral membrane bound transporter" evidence="6">
    <location>
        <begin position="211"/>
        <end position="333"/>
    </location>
</feature>
<comment type="subcellular location">
    <subcellularLocation>
        <location evidence="1">Membrane</location>
        <topology evidence="1">Multi-pass membrane protein</topology>
    </subcellularLocation>
</comment>